<evidence type="ECO:0000313" key="4">
    <source>
        <dbReference type="Proteomes" id="UP001426770"/>
    </source>
</evidence>
<keyword evidence="4" id="KW-1185">Reference proteome</keyword>
<accession>A0ABP9WMG5</accession>
<protein>
    <submittedName>
        <fullName evidence="3">Uncharacterized protein</fullName>
    </submittedName>
</protein>
<keyword evidence="2" id="KW-1133">Transmembrane helix</keyword>
<feature type="region of interest" description="Disordered" evidence="1">
    <location>
        <begin position="1"/>
        <end position="24"/>
    </location>
</feature>
<comment type="caution">
    <text evidence="3">The sequence shown here is derived from an EMBL/GenBank/DDBJ whole genome shotgun (WGS) entry which is preliminary data.</text>
</comment>
<sequence length="206" mass="20208">MSSGASSAADAATSGAGAPGARPASQPLSVRLIGRGSLAGALVICVVVAAYALLLPGLAEAGAPPPPVAVGIGGGATVTVPDTWTPADSTAGATTFTQGGATLVIGAPEAAERHPAQSLDALIAQWSEEATEGAVATAPRAFDTEAGDSAATVILQEPQQTVQAWVVSNGASEVTVVLTAPLTAWEAASSSAQLLVRSLRFPEETA</sequence>
<proteinExistence type="predicted"/>
<dbReference type="Proteomes" id="UP001426770">
    <property type="component" value="Unassembled WGS sequence"/>
</dbReference>
<dbReference type="RefSeq" id="WP_286214292.1">
    <property type="nucleotide sequence ID" value="NZ_AP027736.1"/>
</dbReference>
<name>A0ABP9WMG5_9MICO</name>
<keyword evidence="2" id="KW-0472">Membrane</keyword>
<dbReference type="EMBL" id="BAABRR010000015">
    <property type="protein sequence ID" value="GAA5519901.1"/>
    <property type="molecule type" value="Genomic_DNA"/>
</dbReference>
<evidence type="ECO:0000313" key="3">
    <source>
        <dbReference type="EMBL" id="GAA5519901.1"/>
    </source>
</evidence>
<keyword evidence="2" id="KW-0812">Transmembrane</keyword>
<evidence type="ECO:0000256" key="1">
    <source>
        <dbReference type="SAM" id="MobiDB-lite"/>
    </source>
</evidence>
<organism evidence="3 4">
    <name type="scientific">Demequina sediminis</name>
    <dbReference type="NCBI Taxonomy" id="1930058"/>
    <lineage>
        <taxon>Bacteria</taxon>
        <taxon>Bacillati</taxon>
        <taxon>Actinomycetota</taxon>
        <taxon>Actinomycetes</taxon>
        <taxon>Micrococcales</taxon>
        <taxon>Demequinaceae</taxon>
        <taxon>Demequina</taxon>
    </lineage>
</organism>
<gene>
    <name evidence="3" type="ORF">Lsed01_02359</name>
</gene>
<evidence type="ECO:0000256" key="2">
    <source>
        <dbReference type="SAM" id="Phobius"/>
    </source>
</evidence>
<reference evidence="3 4" key="1">
    <citation type="submission" date="2024-02" db="EMBL/GenBank/DDBJ databases">
        <title>Lysinimicrobium sediminis NBRC 112286.</title>
        <authorList>
            <person name="Ichikawa N."/>
            <person name="Katano-Makiyama Y."/>
            <person name="Hidaka K."/>
        </authorList>
    </citation>
    <scope>NUCLEOTIDE SEQUENCE [LARGE SCALE GENOMIC DNA]</scope>
    <source>
        <strain evidence="3 4">NBRC 112286</strain>
    </source>
</reference>
<feature type="transmembrane region" description="Helical" evidence="2">
    <location>
        <begin position="38"/>
        <end position="59"/>
    </location>
</feature>